<gene>
    <name evidence="1" type="ORF">TRAPUB_12078</name>
</gene>
<protein>
    <submittedName>
        <fullName evidence="1">Uncharacterized protein</fullName>
    </submittedName>
</protein>
<sequence>MPRVDVCPVMVVRIILGTEIGGAGLAAFVATELLRAAVNSGEARARTAAHDLESFCWVFVSTLYHRAVRDAPEGETRSTLQREYHKIFASRSREELLKKRYVALPSDQDQLFDNIRYLSAHLEDLGDTALGISLNTCWYLVKGFQPTRSMRPLPPMAPGATEDASVAFGTAVKATHRNLLATFSMPKN</sequence>
<accession>A0A1M2VV40</accession>
<organism evidence="1 2">
    <name type="scientific">Trametes pubescens</name>
    <name type="common">White-rot fungus</name>
    <dbReference type="NCBI Taxonomy" id="154538"/>
    <lineage>
        <taxon>Eukaryota</taxon>
        <taxon>Fungi</taxon>
        <taxon>Dikarya</taxon>
        <taxon>Basidiomycota</taxon>
        <taxon>Agaricomycotina</taxon>
        <taxon>Agaricomycetes</taxon>
        <taxon>Polyporales</taxon>
        <taxon>Polyporaceae</taxon>
        <taxon>Trametes</taxon>
    </lineage>
</organism>
<name>A0A1M2VV40_TRAPU</name>
<proteinExistence type="predicted"/>
<dbReference type="OrthoDB" id="2758701at2759"/>
<dbReference type="EMBL" id="MNAD01000646">
    <property type="protein sequence ID" value="OJT11402.1"/>
    <property type="molecule type" value="Genomic_DNA"/>
</dbReference>
<evidence type="ECO:0000313" key="1">
    <source>
        <dbReference type="EMBL" id="OJT11402.1"/>
    </source>
</evidence>
<dbReference type="AlphaFoldDB" id="A0A1M2VV40"/>
<keyword evidence="2" id="KW-1185">Reference proteome</keyword>
<reference evidence="1 2" key="1">
    <citation type="submission" date="2016-10" db="EMBL/GenBank/DDBJ databases">
        <title>Genome sequence of the basidiomycete white-rot fungus Trametes pubescens.</title>
        <authorList>
            <person name="Makela M.R."/>
            <person name="Granchi Z."/>
            <person name="Peng M."/>
            <person name="De Vries R.P."/>
            <person name="Grigoriev I."/>
            <person name="Riley R."/>
            <person name="Hilden K."/>
        </authorList>
    </citation>
    <scope>NUCLEOTIDE SEQUENCE [LARGE SCALE GENOMIC DNA]</scope>
    <source>
        <strain evidence="1 2">FBCC735</strain>
    </source>
</reference>
<comment type="caution">
    <text evidence="1">The sequence shown here is derived from an EMBL/GenBank/DDBJ whole genome shotgun (WGS) entry which is preliminary data.</text>
</comment>
<evidence type="ECO:0000313" key="2">
    <source>
        <dbReference type="Proteomes" id="UP000184267"/>
    </source>
</evidence>
<dbReference type="Proteomes" id="UP000184267">
    <property type="component" value="Unassembled WGS sequence"/>
</dbReference>